<accession>A0ABS0JLD6</accession>
<keyword evidence="4" id="KW-1185">Reference proteome</keyword>
<organism evidence="3 4">
    <name type="scientific">Micromonospora ureilytica</name>
    <dbReference type="NCBI Taxonomy" id="709868"/>
    <lineage>
        <taxon>Bacteria</taxon>
        <taxon>Bacillati</taxon>
        <taxon>Actinomycetota</taxon>
        <taxon>Actinomycetes</taxon>
        <taxon>Micromonosporales</taxon>
        <taxon>Micromonosporaceae</taxon>
        <taxon>Micromonospora</taxon>
    </lineage>
</organism>
<feature type="domain" description="DNA-binding phage zinc finger" evidence="2">
    <location>
        <begin position="28"/>
        <end position="80"/>
    </location>
</feature>
<dbReference type="InterPro" id="IPR056911">
    <property type="entry name" value="Phage_Znf_bind_put"/>
</dbReference>
<gene>
    <name evidence="3" type="ORF">IW248_004150</name>
</gene>
<evidence type="ECO:0000313" key="3">
    <source>
        <dbReference type="EMBL" id="MBG6067863.1"/>
    </source>
</evidence>
<evidence type="ECO:0000259" key="2">
    <source>
        <dbReference type="Pfam" id="PF24623"/>
    </source>
</evidence>
<dbReference type="Pfam" id="PF24623">
    <property type="entry name" value="Phage_zn_bind_8"/>
    <property type="match status" value="1"/>
</dbReference>
<reference evidence="3 4" key="1">
    <citation type="submission" date="2020-11" db="EMBL/GenBank/DDBJ databases">
        <title>Sequencing the genomes of 1000 actinobacteria strains.</title>
        <authorList>
            <person name="Klenk H.-P."/>
        </authorList>
    </citation>
    <scope>NUCLEOTIDE SEQUENCE [LARGE SCALE GENOMIC DNA]</scope>
    <source>
        <strain evidence="3 4">DSM 101692</strain>
    </source>
</reference>
<feature type="compositionally biased region" description="Basic and acidic residues" evidence="1">
    <location>
        <begin position="54"/>
        <end position="70"/>
    </location>
</feature>
<name>A0ABS0JLD6_9ACTN</name>
<evidence type="ECO:0000256" key="1">
    <source>
        <dbReference type="SAM" id="MobiDB-lite"/>
    </source>
</evidence>
<dbReference type="EMBL" id="JADOTX010000001">
    <property type="protein sequence ID" value="MBG6067863.1"/>
    <property type="molecule type" value="Genomic_DNA"/>
</dbReference>
<dbReference type="Proteomes" id="UP000614915">
    <property type="component" value="Unassembled WGS sequence"/>
</dbReference>
<sequence length="188" mass="20066">MTHHDPSTAAFLALVSELTGTPATLGPPRRRDPLAVRCDHCAAAPGEPCRTVRPQHDGRPALGRRPDRPHLARRNAARPSDVEETAMSTETATAQPATTDRDHGAVPVDSGHLLIVDPCHLPPALVDALTRPNRYGVTLAVMLETPSGDGMFDVFSFQDGEGDDRSAVLMIGDGYGDLFGRGWTTATL</sequence>
<comment type="caution">
    <text evidence="3">The sequence shown here is derived from an EMBL/GenBank/DDBJ whole genome shotgun (WGS) entry which is preliminary data.</text>
</comment>
<dbReference type="RefSeq" id="WP_196928315.1">
    <property type="nucleotide sequence ID" value="NZ_JADOTX010000001.1"/>
</dbReference>
<feature type="region of interest" description="Disordered" evidence="1">
    <location>
        <begin position="44"/>
        <end position="106"/>
    </location>
</feature>
<proteinExistence type="predicted"/>
<feature type="compositionally biased region" description="Low complexity" evidence="1">
    <location>
        <begin position="85"/>
        <end position="94"/>
    </location>
</feature>
<evidence type="ECO:0000313" key="4">
    <source>
        <dbReference type="Proteomes" id="UP000614915"/>
    </source>
</evidence>
<protein>
    <recommendedName>
        <fullName evidence="2">DNA-binding phage zinc finger domain-containing protein</fullName>
    </recommendedName>
</protein>